<sequence length="111" mass="12609">MFTSAPFWALIIAIVAMAWVDYTFMTSLPQYLKDVLDFDISEDGFLSATPSVCQFVSSLLVGPIADKIRNRGVETGTVRKIFQSISRSNMVERMMQFDVYFLLSNSDIFLM</sequence>
<dbReference type="Proteomes" id="UP000762676">
    <property type="component" value="Unassembled WGS sequence"/>
</dbReference>
<keyword evidence="7" id="KW-1185">Reference proteome</keyword>
<evidence type="ECO:0000313" key="7">
    <source>
        <dbReference type="Proteomes" id="UP000762676"/>
    </source>
</evidence>
<dbReference type="Gene3D" id="1.20.1250.20">
    <property type="entry name" value="MFS general substrate transporter like domains"/>
    <property type="match status" value="1"/>
</dbReference>
<dbReference type="SUPFAM" id="SSF103473">
    <property type="entry name" value="MFS general substrate transporter"/>
    <property type="match status" value="1"/>
</dbReference>
<keyword evidence="2 5" id="KW-0812">Transmembrane</keyword>
<evidence type="ECO:0000256" key="1">
    <source>
        <dbReference type="ARBA" id="ARBA00004141"/>
    </source>
</evidence>
<proteinExistence type="predicted"/>
<gene>
    <name evidence="6" type="ORF">ElyMa_002780300</name>
</gene>
<reference evidence="6 7" key="1">
    <citation type="journal article" date="2021" name="Elife">
        <title>Chloroplast acquisition without the gene transfer in kleptoplastic sea slugs, Plakobranchus ocellatus.</title>
        <authorList>
            <person name="Maeda T."/>
            <person name="Takahashi S."/>
            <person name="Yoshida T."/>
            <person name="Shimamura S."/>
            <person name="Takaki Y."/>
            <person name="Nagai Y."/>
            <person name="Toyoda A."/>
            <person name="Suzuki Y."/>
            <person name="Arimoto A."/>
            <person name="Ishii H."/>
            <person name="Satoh N."/>
            <person name="Nishiyama T."/>
            <person name="Hasebe M."/>
            <person name="Maruyama T."/>
            <person name="Minagawa J."/>
            <person name="Obokata J."/>
            <person name="Shigenobu S."/>
        </authorList>
    </citation>
    <scope>NUCLEOTIDE SEQUENCE [LARGE SCALE GENOMIC DNA]</scope>
</reference>
<dbReference type="GO" id="GO:0022857">
    <property type="term" value="F:transmembrane transporter activity"/>
    <property type="evidence" value="ECO:0007669"/>
    <property type="project" value="TreeGrafter"/>
</dbReference>
<comment type="subcellular location">
    <subcellularLocation>
        <location evidence="1">Membrane</location>
        <topology evidence="1">Multi-pass membrane protein</topology>
    </subcellularLocation>
</comment>
<keyword evidence="3 5" id="KW-1133">Transmembrane helix</keyword>
<dbReference type="PANTHER" id="PTHR11662:SF399">
    <property type="entry name" value="FI19708P1-RELATED"/>
    <property type="match status" value="1"/>
</dbReference>
<keyword evidence="4 5" id="KW-0472">Membrane</keyword>
<dbReference type="AlphaFoldDB" id="A0AAV4HM09"/>
<evidence type="ECO:0000256" key="4">
    <source>
        <dbReference type="ARBA" id="ARBA00023136"/>
    </source>
</evidence>
<dbReference type="InterPro" id="IPR050382">
    <property type="entry name" value="MFS_Na/Anion_cotransporter"/>
</dbReference>
<accession>A0AAV4HM09</accession>
<dbReference type="EMBL" id="BMAT01005728">
    <property type="protein sequence ID" value="GFR98906.1"/>
    <property type="molecule type" value="Genomic_DNA"/>
</dbReference>
<dbReference type="GO" id="GO:0016020">
    <property type="term" value="C:membrane"/>
    <property type="evidence" value="ECO:0007669"/>
    <property type="project" value="UniProtKB-SubCell"/>
</dbReference>
<organism evidence="6 7">
    <name type="scientific">Elysia marginata</name>
    <dbReference type="NCBI Taxonomy" id="1093978"/>
    <lineage>
        <taxon>Eukaryota</taxon>
        <taxon>Metazoa</taxon>
        <taxon>Spiralia</taxon>
        <taxon>Lophotrochozoa</taxon>
        <taxon>Mollusca</taxon>
        <taxon>Gastropoda</taxon>
        <taxon>Heterobranchia</taxon>
        <taxon>Euthyneura</taxon>
        <taxon>Panpulmonata</taxon>
        <taxon>Sacoglossa</taxon>
        <taxon>Placobranchoidea</taxon>
        <taxon>Plakobranchidae</taxon>
        <taxon>Elysia</taxon>
    </lineage>
</organism>
<evidence type="ECO:0000256" key="5">
    <source>
        <dbReference type="SAM" id="Phobius"/>
    </source>
</evidence>
<name>A0AAV4HM09_9GAST</name>
<evidence type="ECO:0000313" key="6">
    <source>
        <dbReference type="EMBL" id="GFR98906.1"/>
    </source>
</evidence>
<protein>
    <submittedName>
        <fullName evidence="6">Vesicular glutamate transporter 2</fullName>
    </submittedName>
</protein>
<dbReference type="InterPro" id="IPR036259">
    <property type="entry name" value="MFS_trans_sf"/>
</dbReference>
<dbReference type="GO" id="GO:0006820">
    <property type="term" value="P:monoatomic anion transport"/>
    <property type="evidence" value="ECO:0007669"/>
    <property type="project" value="TreeGrafter"/>
</dbReference>
<feature type="transmembrane region" description="Helical" evidence="5">
    <location>
        <begin position="6"/>
        <end position="24"/>
    </location>
</feature>
<comment type="caution">
    <text evidence="6">The sequence shown here is derived from an EMBL/GenBank/DDBJ whole genome shotgun (WGS) entry which is preliminary data.</text>
</comment>
<evidence type="ECO:0000256" key="3">
    <source>
        <dbReference type="ARBA" id="ARBA00022989"/>
    </source>
</evidence>
<evidence type="ECO:0000256" key="2">
    <source>
        <dbReference type="ARBA" id="ARBA00022692"/>
    </source>
</evidence>
<dbReference type="PANTHER" id="PTHR11662">
    <property type="entry name" value="SOLUTE CARRIER FAMILY 17"/>
    <property type="match status" value="1"/>
</dbReference>